<dbReference type="PANTHER" id="PTHR35038">
    <property type="entry name" value="DISSIMILATORY SULFITE REDUCTASE SIRA"/>
    <property type="match status" value="1"/>
</dbReference>
<dbReference type="InterPro" id="IPR023155">
    <property type="entry name" value="Cyt_c-552/4"/>
</dbReference>
<dbReference type="InterPro" id="IPR051829">
    <property type="entry name" value="Multiheme_Cytochr_ET"/>
</dbReference>
<sequence>MPVSQDLNRVTARACALALTLAAVVGLACKGRNHPGQTGDTRPSAESGAEPQADQRTQRYEIDLFAFGRQLGTIAPCGCTTEPLGGLQYAFGYIEAESEPGQRLILEPGSFLFPDPDGPEGPKDEAGWTQAQLRAELLHGRFAELDGLVSGLGPTDFASGKSAAALSELPLPRVIANLADEARPAGVASHRVVELGRGLSAAVTQVVDPELGSAARAKDWGKDFPALTEPLAALKQLGPTLAKSELQIVMVHGPRALAETIAREVEGVDVVVIGGEFSNPDQARLGSSAVQLGSTWVLEPGDRAQTIAHLTLSIDPALPEGELPPTWTLIPTKAQREAELARVEAKLAKFADDPAADSRFVEQLEGERDRLRAELASPAIPDGVKVAVIPEQTKVTCHLPGDPAAKDALTGYDAAVAERNRELFAGVTPPAPAKGQPSYAGIDACADCHEEAVQMWKTTIHGRAYDTLVTANKQYDLSCVGCHVTGFRAPGGSEVVENHGLQSVQCEQCHGPGSLHVEDPSTDNIRLEAPMSVCLECHTPEHSDTFDYEPYLRDVLGEGHGADARAKLGDGPRGRELRAAALEAAGGGCTKM</sequence>
<feature type="domain" description="Cytochrome c-552/4" evidence="3">
    <location>
        <begin position="444"/>
        <end position="511"/>
    </location>
</feature>
<dbReference type="Gene3D" id="1.10.1130.10">
    <property type="entry name" value="Flavocytochrome C3, Chain A"/>
    <property type="match status" value="1"/>
</dbReference>
<name>A0A2S9XFV9_9BACT</name>
<evidence type="ECO:0000313" key="4">
    <source>
        <dbReference type="EMBL" id="PRP91758.1"/>
    </source>
</evidence>
<dbReference type="Gene3D" id="3.60.21.10">
    <property type="match status" value="1"/>
</dbReference>
<dbReference type="EMBL" id="PVNK01000232">
    <property type="protein sequence ID" value="PRP91758.1"/>
    <property type="molecule type" value="Genomic_DNA"/>
</dbReference>
<comment type="caution">
    <text evidence="4">The sequence shown here is derived from an EMBL/GenBank/DDBJ whole genome shotgun (WGS) entry which is preliminary data.</text>
</comment>
<dbReference type="CDD" id="cd08168">
    <property type="entry name" value="Cytochrom_C3"/>
    <property type="match status" value="1"/>
</dbReference>
<dbReference type="InterPro" id="IPR036280">
    <property type="entry name" value="Multihaem_cyt_sf"/>
</dbReference>
<dbReference type="Proteomes" id="UP000237968">
    <property type="component" value="Unassembled WGS sequence"/>
</dbReference>
<gene>
    <name evidence="4" type="primary">pcrC</name>
    <name evidence="4" type="ORF">ENSA5_53390</name>
</gene>
<dbReference type="SUPFAM" id="SSF56300">
    <property type="entry name" value="Metallo-dependent phosphatases"/>
    <property type="match status" value="1"/>
</dbReference>
<dbReference type="Pfam" id="PF13435">
    <property type="entry name" value="Cytochrome_C554"/>
    <property type="match status" value="1"/>
</dbReference>
<dbReference type="SUPFAM" id="SSF48695">
    <property type="entry name" value="Multiheme cytochromes"/>
    <property type="match status" value="1"/>
</dbReference>
<organism evidence="4 5">
    <name type="scientific">Enhygromyxa salina</name>
    <dbReference type="NCBI Taxonomy" id="215803"/>
    <lineage>
        <taxon>Bacteria</taxon>
        <taxon>Pseudomonadati</taxon>
        <taxon>Myxococcota</taxon>
        <taxon>Polyangia</taxon>
        <taxon>Nannocystales</taxon>
        <taxon>Nannocystaceae</taxon>
        <taxon>Enhygromyxa</taxon>
    </lineage>
</organism>
<evidence type="ECO:0000313" key="5">
    <source>
        <dbReference type="Proteomes" id="UP000237968"/>
    </source>
</evidence>
<dbReference type="AlphaFoldDB" id="A0A2S9XFV9"/>
<proteinExistence type="predicted"/>
<reference evidence="4 5" key="1">
    <citation type="submission" date="2018-03" db="EMBL/GenBank/DDBJ databases">
        <title>Draft Genome Sequences of the Obligatory Marine Myxobacteria Enhygromyxa salina SWB005.</title>
        <authorList>
            <person name="Poehlein A."/>
            <person name="Moghaddam J.A."/>
            <person name="Harms H."/>
            <person name="Alanjari M."/>
            <person name="Koenig G.M."/>
            <person name="Daniel R."/>
            <person name="Schaeberle T.F."/>
        </authorList>
    </citation>
    <scope>NUCLEOTIDE SEQUENCE [LARGE SCALE GENOMIC DNA]</scope>
    <source>
        <strain evidence="4 5">SWB005</strain>
    </source>
</reference>
<dbReference type="InterPro" id="IPR029052">
    <property type="entry name" value="Metallo-depent_PP-like"/>
</dbReference>
<evidence type="ECO:0000256" key="1">
    <source>
        <dbReference type="ARBA" id="ARBA00022729"/>
    </source>
</evidence>
<accession>A0A2S9XFV9</accession>
<protein>
    <submittedName>
        <fullName evidence="4">Perchlorate reductase subunit gamma</fullName>
    </submittedName>
</protein>
<feature type="region of interest" description="Disordered" evidence="2">
    <location>
        <begin position="33"/>
        <end position="55"/>
    </location>
</feature>
<keyword evidence="1" id="KW-0732">Signal</keyword>
<keyword evidence="5" id="KW-1185">Reference proteome</keyword>
<evidence type="ECO:0000256" key="2">
    <source>
        <dbReference type="SAM" id="MobiDB-lite"/>
    </source>
</evidence>
<evidence type="ECO:0000259" key="3">
    <source>
        <dbReference type="Pfam" id="PF13435"/>
    </source>
</evidence>
<dbReference type="PANTHER" id="PTHR35038:SF8">
    <property type="entry name" value="C-TYPE POLYHEME CYTOCHROME OMCC"/>
    <property type="match status" value="1"/>
</dbReference>